<proteinExistence type="predicted"/>
<gene>
    <name evidence="7" type="ORF">BE221DRAFT_199166</name>
</gene>
<feature type="disulfide bond" evidence="4">
    <location>
        <begin position="1734"/>
        <end position="1743"/>
    </location>
</feature>
<reference evidence="7" key="1">
    <citation type="submission" date="2017-04" db="EMBL/GenBank/DDBJ databases">
        <title>Population genomics of picophytoplankton unveils novel chromosome hypervariability.</title>
        <authorList>
            <consortium name="DOE Joint Genome Institute"/>
            <person name="Blanc-Mathieu R."/>
            <person name="Krasovec M."/>
            <person name="Hebrard M."/>
            <person name="Yau S."/>
            <person name="Desgranges E."/>
            <person name="Martin J."/>
            <person name="Schackwitz W."/>
            <person name="Kuo A."/>
            <person name="Salin G."/>
            <person name="Donnadieu C."/>
            <person name="Desdevises Y."/>
            <person name="Sanchez-Ferandin S."/>
            <person name="Moreau H."/>
            <person name="Rivals E."/>
            <person name="Grigoriev I.V."/>
            <person name="Grimsley N."/>
            <person name="Eyre-Walker A."/>
            <person name="Piganeau G."/>
        </authorList>
    </citation>
    <scope>NUCLEOTIDE SEQUENCE [LARGE SCALE GENOMIC DNA]</scope>
    <source>
        <strain evidence="7">RCC 1115</strain>
    </source>
</reference>
<dbReference type="InterPro" id="IPR000742">
    <property type="entry name" value="EGF"/>
</dbReference>
<protein>
    <submittedName>
        <fullName evidence="7">Notch-like protein 1a</fullName>
    </submittedName>
</protein>
<feature type="domain" description="EGF-like" evidence="6">
    <location>
        <begin position="585"/>
        <end position="619"/>
    </location>
</feature>
<dbReference type="PROSITE" id="PS00022">
    <property type="entry name" value="EGF_1"/>
    <property type="match status" value="9"/>
</dbReference>
<evidence type="ECO:0000256" key="1">
    <source>
        <dbReference type="ARBA" id="ARBA00022536"/>
    </source>
</evidence>
<dbReference type="Pfam" id="PF23106">
    <property type="entry name" value="EGF_Teneurin"/>
    <property type="match status" value="1"/>
</dbReference>
<feature type="domain" description="EGF-like" evidence="6">
    <location>
        <begin position="1712"/>
        <end position="1744"/>
    </location>
</feature>
<dbReference type="InterPro" id="IPR051216">
    <property type="entry name" value="Teneurin"/>
</dbReference>
<dbReference type="PANTHER" id="PTHR11219">
    <property type="entry name" value="TENEURIN AND N-ACETYLGLUCOSAMINE-1-PHOSPHODIESTER ALPHA-N-ACETYLGLUCOSAMINIDASE"/>
    <property type="match status" value="1"/>
</dbReference>
<evidence type="ECO:0000256" key="5">
    <source>
        <dbReference type="SAM" id="SignalP"/>
    </source>
</evidence>
<dbReference type="SMART" id="SM00181">
    <property type="entry name" value="EGF"/>
    <property type="match status" value="13"/>
</dbReference>
<dbReference type="EMBL" id="KZ155785">
    <property type="protein sequence ID" value="OUS45961.1"/>
    <property type="molecule type" value="Genomic_DNA"/>
</dbReference>
<feature type="disulfide bond" evidence="4">
    <location>
        <begin position="1716"/>
        <end position="1726"/>
    </location>
</feature>
<evidence type="ECO:0000256" key="3">
    <source>
        <dbReference type="ARBA" id="ARBA00023157"/>
    </source>
</evidence>
<feature type="chain" id="PRO_5012034425" evidence="5">
    <location>
        <begin position="31"/>
        <end position="2234"/>
    </location>
</feature>
<feature type="disulfide bond" evidence="4">
    <location>
        <begin position="609"/>
        <end position="618"/>
    </location>
</feature>
<comment type="caution">
    <text evidence="4">Lacks conserved residue(s) required for the propagation of feature annotation.</text>
</comment>
<sequence length="2234" mass="242591">MARARRPARALGRVAVVLACACARARGSAATTAAEERSFFIDTHVTRDGARCEIGPYGWFCVPSTIQYSYTVHDPNTVYEGDDVTDAVDACEACETCARCAATNLTCARAESAGCFGTCGSEETNDVLTKCGTAAEVCKNVQFDVVRADLREEISYAYEFFVNELNGSDAWQGTREMPWKTLARAERRVRFLRAVTEASGLGRALVRPVQVWIRDAYASPGADPLDNSALAATVAPPTVRFTSGAATRRAYKEGDGWMTISSTTSVTEGYPASSIVRADAKIVNVQDAGEEELQVEVKLEDEDRTAWTYDVTTATLTVTSINYPTDETTSKSTASIENALQKLKFRHIGTNIGLAPRGLTLTLTDEAGRTSAPALATISISRDNVPPVLDLNGPRDGTTYEVTMSANERMIGVRLSDINYECTDSDDVVLQGCTVVIDSILDGDGEYISADTSGTSISQSWNSTTRAFELTNYDSMNNYCNVLGTIRYYNNGMEQSVNTSQTYSDGKSVPSSMKLKFTAGVRSFNFELFDSSGNSASAIAKVDVKEFDRTGDALYDDLIEDPIFCNNQGNRTSDSAVCICVHGYTGDSCEIHECSNHGSRPISDQSCECDSGFSGDDCSVECQGHGNYNATSGKCVCDVGYAGRDCSVTCSFCAAETGECTLTAASEASWDNGTRVYKETETQCECLSGWSGESCTDACPCRTSPFDTEQHGNCSTDASGEGYCACHPGYTGADCTLPCTRDCGNALYGECYAPEEYEAGIYEQLVAIKGDQTITNKTEAVQNLTQGISTLCRCIPGEDGKLKFTGDFCNVTCDECVFGTCSASATCDCFPGYVGSDCTQPCSGNSASGDVSYLPVYQLSAVTDRFPNSSTTGLFNTTELYGYKSADGLEIAYCECKAEFTGDFCNVTCDRCSSFGTCLFNGTHGLCDCDSGQTGSDCSILCQTCQNGKCGSSGECVCDPGYGGSDCSVECGNPTSRGTINPNGAVLGYGLLGSTVTCDCNPGYTGPMCLDPCPYTYDTNNGACVIKDTSDVLREPSSGYTEIVCKEGWSGMESLRRGRDCKTQCDACVHGMCQDDGECLCDYGYIWQPATRNSAEGGQRIAVTPYPWWTGGSNPTLEAENVGGNASQFYNATYHSCSVRHPCSMNGEYLNATCASGYSMVAGTGQVWQIADTVGNGGWGCSGTIQADGSCEGGEFLLAMPYVTKRIDGTIVRDSDAMESFSNWGIIAGAVCVPGNNTDPDGMPIAGGYCLCDALSVGRTKFPSSQSIDAYDDYWQGWAGTTCDIPCAPCSENGVCNSTTGACDCKDGWTGYRCLTPCQDCIHGTCQYDGSCLCDGVRRLRDGSFALRLDRDPLFATSGIDEETSEYIHPYYMTATQVEDYIWGMEFKCVNSSDSSRCSQRTKDSKLPFRPNETFFRYAASIPSDSTTESPEALQKKLEQYQRDIVTIPESMRYDEICTKLDYKLESTTGECMAALVSTASCGSDWDTANPWDCDDPLKAHFFQTRKEMIGATRMDLKVSTEASDNERWYTNSVNERQRLLNVFLPGRYDPITGTYETTRSSADRKMLWIVNQLIHGVVSGPTGTAYTGETCSIPCDACDIEHGTCQLDGKCECETGWYGDDCSKRCNCYKEYNADGSEAEIKYTAHGVAVRSWGACQRDAICKCGVDDGGVQYTGDDCFTPCQPCHNGACQADSSCLCNKGWLGSACDIRNFTECLPCNYDHGTCLTDGTCKCDKGWTGLTCDLKCDSCVNGNCQLDGTCLCDVGWSFVDCSRPAPREFIAMSDFTDGPEGWTVYNNSCPGVLIENSIMTEFDPNAINSESLMRGACNGAFSGGDSGLLWQGVSGYMHLTDKLTGDSASELAYLRAPEKFTGDLLSQGAYNASITYSLFTVADSSGGFSSAGNKHSAIHQTSAYDIILMGGLPRYNREIPVWGSTIQIYNWTRTNFPELRINENLIRSQMIAIVEQYLNTPQVFLGYKVTTTDGYPPSSCSALKCNLNFAVDLIETGGWANIEPILSGFKWSNDVPVSYTDGTVFTNRSEGSPYDPFAGMTADTLNQSSINTDASERNDGGTVLQESNSREIMLDENGRAVLRELYPEVIETIWATRKSRTGNNVTFTEFAWCLASLKEILVRADYYVQEIVDASMTVIGESMRFDEFSVGKYVQVDTKAEQQIELFNYYRRYKDEYLVKYLEELYEDMRPSVCKGKWYLEGDPDPQLGDACKQDPMKLREKK</sequence>
<dbReference type="PRINTS" id="PR00011">
    <property type="entry name" value="EGFLAMININ"/>
</dbReference>
<dbReference type="eggNOG" id="KOG1225">
    <property type="taxonomic scope" value="Eukaryota"/>
</dbReference>
<keyword evidence="3 4" id="KW-1015">Disulfide bond</keyword>
<organism evidence="7">
    <name type="scientific">Ostreococcus tauri</name>
    <name type="common">Marine green alga</name>
    <dbReference type="NCBI Taxonomy" id="70448"/>
    <lineage>
        <taxon>Eukaryota</taxon>
        <taxon>Viridiplantae</taxon>
        <taxon>Chlorophyta</taxon>
        <taxon>Mamiellophyceae</taxon>
        <taxon>Mamiellales</taxon>
        <taxon>Bathycoccaceae</taxon>
        <taxon>Ostreococcus</taxon>
    </lineage>
</organism>
<dbReference type="PROSITE" id="PS01186">
    <property type="entry name" value="EGF_2"/>
    <property type="match status" value="1"/>
</dbReference>
<evidence type="ECO:0000313" key="7">
    <source>
        <dbReference type="EMBL" id="OUS45961.1"/>
    </source>
</evidence>
<accession>A0A1Y5I942</accession>
<dbReference type="Proteomes" id="UP000195557">
    <property type="component" value="Unassembled WGS sequence"/>
</dbReference>
<keyword evidence="1 4" id="KW-0245">EGF-like domain</keyword>
<evidence type="ECO:0000259" key="6">
    <source>
        <dbReference type="PROSITE" id="PS50026"/>
    </source>
</evidence>
<feature type="disulfide bond" evidence="4">
    <location>
        <begin position="1699"/>
        <end position="1708"/>
    </location>
</feature>
<evidence type="ECO:0000256" key="4">
    <source>
        <dbReference type="PROSITE-ProRule" id="PRU00076"/>
    </source>
</evidence>
<feature type="signal peptide" evidence="5">
    <location>
        <begin position="1"/>
        <end position="30"/>
    </location>
</feature>
<feature type="domain" description="EGF-like" evidence="6">
    <location>
        <begin position="1675"/>
        <end position="1709"/>
    </location>
</feature>
<dbReference type="PANTHER" id="PTHR11219:SF69">
    <property type="entry name" value="TENEURIN-A"/>
    <property type="match status" value="1"/>
</dbReference>
<dbReference type="Gene3D" id="2.170.300.10">
    <property type="entry name" value="Tie2 ligand-binding domain superfamily"/>
    <property type="match status" value="1"/>
</dbReference>
<dbReference type="Gene3D" id="2.10.25.10">
    <property type="entry name" value="Laminin"/>
    <property type="match status" value="4"/>
</dbReference>
<evidence type="ECO:0000256" key="2">
    <source>
        <dbReference type="ARBA" id="ARBA00022737"/>
    </source>
</evidence>
<keyword evidence="2" id="KW-0677">Repeat</keyword>
<name>A0A1Y5I942_OSTTA</name>
<dbReference type="PROSITE" id="PS50026">
    <property type="entry name" value="EGF_3"/>
    <property type="match status" value="3"/>
</dbReference>
<keyword evidence="5" id="KW-0732">Signal</keyword>